<dbReference type="RefSeq" id="WP_399621574.1">
    <property type="nucleotide sequence ID" value="NZ_JBITYT010000023.1"/>
</dbReference>
<gene>
    <name evidence="1" type="ORF">ACIGW0_31295</name>
</gene>
<sequence length="60" mass="6443">MTAYGAYRIAQVLADNGLTSDPVTAHDMDRAADYANVTRPGTTHDRHTVRLALDTTGEAP</sequence>
<comment type="caution">
    <text evidence="1">The sequence shown here is derived from an EMBL/GenBank/DDBJ whole genome shotgun (WGS) entry which is preliminary data.</text>
</comment>
<protein>
    <submittedName>
        <fullName evidence="1">Uncharacterized protein</fullName>
    </submittedName>
</protein>
<dbReference type="Proteomes" id="UP001614391">
    <property type="component" value="Unassembled WGS sequence"/>
</dbReference>
<keyword evidence="2" id="KW-1185">Reference proteome</keyword>
<evidence type="ECO:0000313" key="1">
    <source>
        <dbReference type="EMBL" id="MFI9123826.1"/>
    </source>
</evidence>
<organism evidence="1 2">
    <name type="scientific">Streptomyces bikiniensis</name>
    <dbReference type="NCBI Taxonomy" id="1896"/>
    <lineage>
        <taxon>Bacteria</taxon>
        <taxon>Bacillati</taxon>
        <taxon>Actinomycetota</taxon>
        <taxon>Actinomycetes</taxon>
        <taxon>Kitasatosporales</taxon>
        <taxon>Streptomycetaceae</taxon>
        <taxon>Streptomyces</taxon>
    </lineage>
</organism>
<accession>A0ABW8D492</accession>
<reference evidence="1 2" key="1">
    <citation type="submission" date="2024-10" db="EMBL/GenBank/DDBJ databases">
        <title>The Natural Products Discovery Center: Release of the First 8490 Sequenced Strains for Exploring Actinobacteria Biosynthetic Diversity.</title>
        <authorList>
            <person name="Kalkreuter E."/>
            <person name="Kautsar S.A."/>
            <person name="Yang D."/>
            <person name="Bader C.D."/>
            <person name="Teijaro C.N."/>
            <person name="Fluegel L."/>
            <person name="Davis C.M."/>
            <person name="Simpson J.R."/>
            <person name="Lauterbach L."/>
            <person name="Steele A.D."/>
            <person name="Gui C."/>
            <person name="Meng S."/>
            <person name="Li G."/>
            <person name="Viehrig K."/>
            <person name="Ye F."/>
            <person name="Su P."/>
            <person name="Kiefer A.F."/>
            <person name="Nichols A."/>
            <person name="Cepeda A.J."/>
            <person name="Yan W."/>
            <person name="Fan B."/>
            <person name="Jiang Y."/>
            <person name="Adhikari A."/>
            <person name="Zheng C.-J."/>
            <person name="Schuster L."/>
            <person name="Cowan T.M."/>
            <person name="Smanski M.J."/>
            <person name="Chevrette M.G."/>
            <person name="De Carvalho L.P.S."/>
            <person name="Shen B."/>
        </authorList>
    </citation>
    <scope>NUCLEOTIDE SEQUENCE [LARGE SCALE GENOMIC DNA]</scope>
    <source>
        <strain evidence="1 2">NPDC053346</strain>
    </source>
</reference>
<dbReference type="EMBL" id="JBITYT010000023">
    <property type="protein sequence ID" value="MFI9123826.1"/>
    <property type="molecule type" value="Genomic_DNA"/>
</dbReference>
<proteinExistence type="predicted"/>
<evidence type="ECO:0000313" key="2">
    <source>
        <dbReference type="Proteomes" id="UP001614391"/>
    </source>
</evidence>
<name>A0ABW8D492_STRBI</name>